<dbReference type="InterPro" id="IPR013087">
    <property type="entry name" value="Znf_C2H2_type"/>
</dbReference>
<dbReference type="Proteomes" id="UP001362899">
    <property type="component" value="Unassembled WGS sequence"/>
</dbReference>
<accession>A0AAV5REU1</accession>
<evidence type="ECO:0000256" key="1">
    <source>
        <dbReference type="ARBA" id="ARBA00022723"/>
    </source>
</evidence>
<feature type="domain" description="C2H2-type" evidence="7">
    <location>
        <begin position="297"/>
        <end position="321"/>
    </location>
</feature>
<evidence type="ECO:0000313" key="9">
    <source>
        <dbReference type="Proteomes" id="UP001362899"/>
    </source>
</evidence>
<reference evidence="8 9" key="1">
    <citation type="journal article" date="2023" name="Elife">
        <title>Identification of key yeast species and microbe-microbe interactions impacting larval growth of Drosophila in the wild.</title>
        <authorList>
            <person name="Mure A."/>
            <person name="Sugiura Y."/>
            <person name="Maeda R."/>
            <person name="Honda K."/>
            <person name="Sakurai N."/>
            <person name="Takahashi Y."/>
            <person name="Watada M."/>
            <person name="Katoh T."/>
            <person name="Gotoh A."/>
            <person name="Gotoh Y."/>
            <person name="Taniguchi I."/>
            <person name="Nakamura K."/>
            <person name="Hayashi T."/>
            <person name="Katayama T."/>
            <person name="Uemura T."/>
            <person name="Hattori Y."/>
        </authorList>
    </citation>
    <scope>NUCLEOTIDE SEQUENCE [LARGE SCALE GENOMIC DNA]</scope>
    <source>
        <strain evidence="8 9">SB-73</strain>
    </source>
</reference>
<evidence type="ECO:0000256" key="4">
    <source>
        <dbReference type="ARBA" id="ARBA00022833"/>
    </source>
</evidence>
<feature type="domain" description="C2H2-type" evidence="7">
    <location>
        <begin position="236"/>
        <end position="266"/>
    </location>
</feature>
<evidence type="ECO:0000256" key="2">
    <source>
        <dbReference type="ARBA" id="ARBA00022737"/>
    </source>
</evidence>
<evidence type="ECO:0000256" key="3">
    <source>
        <dbReference type="ARBA" id="ARBA00022771"/>
    </source>
</evidence>
<comment type="caution">
    <text evidence="8">The sequence shown here is derived from an EMBL/GenBank/DDBJ whole genome shotgun (WGS) entry which is preliminary data.</text>
</comment>
<dbReference type="Gene3D" id="3.30.160.60">
    <property type="entry name" value="Classic Zinc Finger"/>
    <property type="match status" value="2"/>
</dbReference>
<protein>
    <submittedName>
        <fullName evidence="8">Zinc-coordinating transcription factor</fullName>
    </submittedName>
</protein>
<keyword evidence="4" id="KW-0862">Zinc</keyword>
<dbReference type="SMART" id="SM00355">
    <property type="entry name" value="ZnF_C2H2"/>
    <property type="match status" value="3"/>
</dbReference>
<organism evidence="8 9">
    <name type="scientific">Starmerella bacillaris</name>
    <name type="common">Yeast</name>
    <name type="synonym">Candida zemplinina</name>
    <dbReference type="NCBI Taxonomy" id="1247836"/>
    <lineage>
        <taxon>Eukaryota</taxon>
        <taxon>Fungi</taxon>
        <taxon>Dikarya</taxon>
        <taxon>Ascomycota</taxon>
        <taxon>Saccharomycotina</taxon>
        <taxon>Dipodascomycetes</taxon>
        <taxon>Dipodascales</taxon>
        <taxon>Trichomonascaceae</taxon>
        <taxon>Starmerella</taxon>
    </lineage>
</organism>
<feature type="region of interest" description="Disordered" evidence="6">
    <location>
        <begin position="53"/>
        <end position="72"/>
    </location>
</feature>
<keyword evidence="9" id="KW-1185">Reference proteome</keyword>
<dbReference type="GO" id="GO:0008270">
    <property type="term" value="F:zinc ion binding"/>
    <property type="evidence" value="ECO:0007669"/>
    <property type="project" value="UniProtKB-KW"/>
</dbReference>
<proteinExistence type="predicted"/>
<keyword evidence="2" id="KW-0677">Repeat</keyword>
<evidence type="ECO:0000313" key="8">
    <source>
        <dbReference type="EMBL" id="GMM50079.1"/>
    </source>
</evidence>
<dbReference type="AlphaFoldDB" id="A0AAV5REU1"/>
<dbReference type="FunFam" id="3.30.160.60:FF:001987">
    <property type="entry name" value="Transcription factor SFP1"/>
    <property type="match status" value="1"/>
</dbReference>
<dbReference type="EMBL" id="BTGC01000003">
    <property type="protein sequence ID" value="GMM50079.1"/>
    <property type="molecule type" value="Genomic_DNA"/>
</dbReference>
<gene>
    <name evidence="8" type="ORF">DASB73_010370</name>
</gene>
<name>A0AAV5REU1_STABA</name>
<dbReference type="InterPro" id="IPR036236">
    <property type="entry name" value="Znf_C2H2_sf"/>
</dbReference>
<dbReference type="PROSITE" id="PS50157">
    <property type="entry name" value="ZINC_FINGER_C2H2_2"/>
    <property type="match status" value="2"/>
</dbReference>
<dbReference type="GO" id="GO:0005634">
    <property type="term" value="C:nucleus"/>
    <property type="evidence" value="ECO:0007669"/>
    <property type="project" value="TreeGrafter"/>
</dbReference>
<dbReference type="PANTHER" id="PTHR23057:SF0">
    <property type="entry name" value="JUXTAPOSED WITH ANOTHER ZINC FINGER PROTEIN 1"/>
    <property type="match status" value="1"/>
</dbReference>
<evidence type="ECO:0000256" key="5">
    <source>
        <dbReference type="PROSITE-ProRule" id="PRU00042"/>
    </source>
</evidence>
<sequence length="321" mass="36176">MSSAIPIQNSPNQGVPLQIPAESFTHTQGLGGISWGGASVGTWLRDEVLMATKESARETPQPSSSSMFSLSSHPDSALIDHMPHNDDILPNLDQPPYFPSIEADFCKDYTCCGKLLPTLHDLLGHYEEQHISPSPPQEPPVLRRMQNIGTVSTVDVFLPFENKHEDDLHLQDTLNFRQREPQPFAPPSFQQVTQSIDPISSFSKRKPVNLNDDEEPTIDDPARQLYMVDRSENKPYKCPVIGCEKTYKNQNGLKYHRAHGHQNQQLHQNEDGTVSIIDPLSNTPYPDGMGMEKDKPYQCEICGKRYKNLNGLKYHRAHSTH</sequence>
<evidence type="ECO:0000256" key="6">
    <source>
        <dbReference type="SAM" id="MobiDB-lite"/>
    </source>
</evidence>
<dbReference type="PANTHER" id="PTHR23057">
    <property type="entry name" value="JUXTAPOSED WITH ANOTHER ZINC FINGER PROTEIN 1"/>
    <property type="match status" value="1"/>
</dbReference>
<dbReference type="InterPro" id="IPR051580">
    <property type="entry name" value="ZnF-Chromatin_assoc"/>
</dbReference>
<feature type="compositionally biased region" description="Low complexity" evidence="6">
    <location>
        <begin position="63"/>
        <end position="72"/>
    </location>
</feature>
<dbReference type="PROSITE" id="PS00028">
    <property type="entry name" value="ZINC_FINGER_C2H2_1"/>
    <property type="match status" value="2"/>
</dbReference>
<evidence type="ECO:0000259" key="7">
    <source>
        <dbReference type="PROSITE" id="PS50157"/>
    </source>
</evidence>
<dbReference type="SUPFAM" id="SSF57667">
    <property type="entry name" value="beta-beta-alpha zinc fingers"/>
    <property type="match status" value="1"/>
</dbReference>
<keyword evidence="1" id="KW-0479">Metal-binding</keyword>
<keyword evidence="3 5" id="KW-0863">Zinc-finger</keyword>